<accession>A0A6J7J3R2</accession>
<dbReference type="EMBL" id="CAFBMH010000196">
    <property type="protein sequence ID" value="CAB4937726.1"/>
    <property type="molecule type" value="Genomic_DNA"/>
</dbReference>
<name>A0A6J7J3R2_9ZZZZ</name>
<gene>
    <name evidence="1" type="ORF">UFOPK3543_03052</name>
</gene>
<reference evidence="1" key="1">
    <citation type="submission" date="2020-05" db="EMBL/GenBank/DDBJ databases">
        <authorList>
            <person name="Chiriac C."/>
            <person name="Salcher M."/>
            <person name="Ghai R."/>
            <person name="Kavagutti S V."/>
        </authorList>
    </citation>
    <scope>NUCLEOTIDE SEQUENCE</scope>
</reference>
<organism evidence="1">
    <name type="scientific">freshwater metagenome</name>
    <dbReference type="NCBI Taxonomy" id="449393"/>
    <lineage>
        <taxon>unclassified sequences</taxon>
        <taxon>metagenomes</taxon>
        <taxon>ecological metagenomes</taxon>
    </lineage>
</organism>
<sequence>MPFEQTDVVAQEVPDALGLADVLHEGCTTFLGDATNLGFGFGAQDRRLCLGGAH</sequence>
<protein>
    <submittedName>
        <fullName evidence="1">Unannotated protein</fullName>
    </submittedName>
</protein>
<evidence type="ECO:0000313" key="1">
    <source>
        <dbReference type="EMBL" id="CAB4937726.1"/>
    </source>
</evidence>
<proteinExistence type="predicted"/>
<dbReference type="AlphaFoldDB" id="A0A6J7J3R2"/>